<dbReference type="EMBL" id="JACHMG010000001">
    <property type="protein sequence ID" value="MBB4689628.1"/>
    <property type="molecule type" value="Genomic_DNA"/>
</dbReference>
<proteinExistence type="predicted"/>
<sequence>MTDLYSGTRLLGSQDFAVPVEHRYFEDNDPGAVYEYGHLPVSEETILRSAGEFDPQRRHDVEAARTGPFGGIIASGWHSVVLIMRIFVDHHLSHVASLASRG</sequence>
<gene>
    <name evidence="1" type="ORF">BJY18_007113</name>
</gene>
<evidence type="ECO:0000313" key="1">
    <source>
        <dbReference type="EMBL" id="MBB4689628.1"/>
    </source>
</evidence>
<dbReference type="AlphaFoldDB" id="A0A840J8B9"/>
<evidence type="ECO:0000313" key="2">
    <source>
        <dbReference type="Proteomes" id="UP000581769"/>
    </source>
</evidence>
<dbReference type="Gene3D" id="3.10.129.10">
    <property type="entry name" value="Hotdog Thioesterase"/>
    <property type="match status" value="1"/>
</dbReference>
<dbReference type="InterPro" id="IPR029069">
    <property type="entry name" value="HotDog_dom_sf"/>
</dbReference>
<reference evidence="1 2" key="1">
    <citation type="submission" date="2020-08" db="EMBL/GenBank/DDBJ databases">
        <title>Sequencing the genomes of 1000 actinobacteria strains.</title>
        <authorList>
            <person name="Klenk H.-P."/>
        </authorList>
    </citation>
    <scope>NUCLEOTIDE SEQUENCE [LARGE SCALE GENOMIC DNA]</scope>
    <source>
        <strain evidence="1 2">DSM 45859</strain>
    </source>
</reference>
<comment type="caution">
    <text evidence="1">The sequence shown here is derived from an EMBL/GenBank/DDBJ whole genome shotgun (WGS) entry which is preliminary data.</text>
</comment>
<keyword evidence="2" id="KW-1185">Reference proteome</keyword>
<protein>
    <submittedName>
        <fullName evidence="1">Acyl dehydratase</fullName>
    </submittedName>
</protein>
<accession>A0A840J8B9</accession>
<dbReference type="Proteomes" id="UP000581769">
    <property type="component" value="Unassembled WGS sequence"/>
</dbReference>
<organism evidence="1 2">
    <name type="scientific">Amycolatopsis jiangsuensis</name>
    <dbReference type="NCBI Taxonomy" id="1181879"/>
    <lineage>
        <taxon>Bacteria</taxon>
        <taxon>Bacillati</taxon>
        <taxon>Actinomycetota</taxon>
        <taxon>Actinomycetes</taxon>
        <taxon>Pseudonocardiales</taxon>
        <taxon>Pseudonocardiaceae</taxon>
        <taxon>Amycolatopsis</taxon>
    </lineage>
</organism>
<name>A0A840J8B9_9PSEU</name>
<dbReference type="SUPFAM" id="SSF54637">
    <property type="entry name" value="Thioesterase/thiol ester dehydrase-isomerase"/>
    <property type="match status" value="1"/>
</dbReference>
<dbReference type="RefSeq" id="WP_221458130.1">
    <property type="nucleotide sequence ID" value="NZ_JACHMG010000001.1"/>
</dbReference>